<sequence>MATTTHSKFLIQMSGAPGSGKTTLSTLLSKHINAIIIEHDILKTFFLNASFPWERATNLTYSMQWTLAEEMMKQDHSVIIDSTCNYEQVLKQGKKLAEKYGFEYKYVECRVRREDVGTLDERIRGREPLRSQRRGVDEPPPDAKGVKGAIQDGDEAAYRALFMKWVENPCRPDQGVIVVESNGGKSSQDCLEYVLEQLRGSVHVDDVSAGVKMSNWDWGQDDSRAGDYGRGFGGGYGGGYGGNYDGASWDGGPYDGAYDEEDYDSEWGEGEGAYEEWGNDGWDGMDGGD</sequence>
<dbReference type="AlphaFoldDB" id="A0A9P4NPE4"/>
<dbReference type="InterPro" id="IPR027417">
    <property type="entry name" value="P-loop_NTPase"/>
</dbReference>
<feature type="compositionally biased region" description="Acidic residues" evidence="1">
    <location>
        <begin position="257"/>
        <end position="278"/>
    </location>
</feature>
<dbReference type="OrthoDB" id="3231855at2759"/>
<evidence type="ECO:0000313" key="2">
    <source>
        <dbReference type="EMBL" id="KAF2429271.1"/>
    </source>
</evidence>
<feature type="compositionally biased region" description="Basic and acidic residues" evidence="1">
    <location>
        <begin position="123"/>
        <end position="137"/>
    </location>
</feature>
<feature type="region of interest" description="Disordered" evidence="1">
    <location>
        <begin position="123"/>
        <end position="148"/>
    </location>
</feature>
<evidence type="ECO:0000256" key="1">
    <source>
        <dbReference type="SAM" id="MobiDB-lite"/>
    </source>
</evidence>
<dbReference type="PANTHER" id="PTHR37807">
    <property type="entry name" value="OS07G0160300 PROTEIN"/>
    <property type="match status" value="1"/>
</dbReference>
<dbReference type="Pfam" id="PF13671">
    <property type="entry name" value="AAA_33"/>
    <property type="match status" value="1"/>
</dbReference>
<dbReference type="SUPFAM" id="SSF52540">
    <property type="entry name" value="P-loop containing nucleoside triphosphate hydrolases"/>
    <property type="match status" value="1"/>
</dbReference>
<dbReference type="EMBL" id="MU007048">
    <property type="protein sequence ID" value="KAF2429271.1"/>
    <property type="molecule type" value="Genomic_DNA"/>
</dbReference>
<name>A0A9P4NPE4_9PEZI</name>
<dbReference type="Proteomes" id="UP000800235">
    <property type="component" value="Unassembled WGS sequence"/>
</dbReference>
<proteinExistence type="predicted"/>
<protein>
    <submittedName>
        <fullName evidence="2">Uncharacterized protein</fullName>
    </submittedName>
</protein>
<evidence type="ECO:0000313" key="3">
    <source>
        <dbReference type="Proteomes" id="UP000800235"/>
    </source>
</evidence>
<organism evidence="2 3">
    <name type="scientific">Tothia fuscella</name>
    <dbReference type="NCBI Taxonomy" id="1048955"/>
    <lineage>
        <taxon>Eukaryota</taxon>
        <taxon>Fungi</taxon>
        <taxon>Dikarya</taxon>
        <taxon>Ascomycota</taxon>
        <taxon>Pezizomycotina</taxon>
        <taxon>Dothideomycetes</taxon>
        <taxon>Pleosporomycetidae</taxon>
        <taxon>Venturiales</taxon>
        <taxon>Cylindrosympodiaceae</taxon>
        <taxon>Tothia</taxon>
    </lineage>
</organism>
<dbReference type="Gene3D" id="3.40.50.300">
    <property type="entry name" value="P-loop containing nucleotide triphosphate hydrolases"/>
    <property type="match status" value="1"/>
</dbReference>
<keyword evidence="3" id="KW-1185">Reference proteome</keyword>
<feature type="region of interest" description="Disordered" evidence="1">
    <location>
        <begin position="253"/>
        <end position="289"/>
    </location>
</feature>
<accession>A0A9P4NPE4</accession>
<reference evidence="2" key="1">
    <citation type="journal article" date="2020" name="Stud. Mycol.">
        <title>101 Dothideomycetes genomes: a test case for predicting lifestyles and emergence of pathogens.</title>
        <authorList>
            <person name="Haridas S."/>
            <person name="Albert R."/>
            <person name="Binder M."/>
            <person name="Bloem J."/>
            <person name="Labutti K."/>
            <person name="Salamov A."/>
            <person name="Andreopoulos B."/>
            <person name="Baker S."/>
            <person name="Barry K."/>
            <person name="Bills G."/>
            <person name="Bluhm B."/>
            <person name="Cannon C."/>
            <person name="Castanera R."/>
            <person name="Culley D."/>
            <person name="Daum C."/>
            <person name="Ezra D."/>
            <person name="Gonzalez J."/>
            <person name="Henrissat B."/>
            <person name="Kuo A."/>
            <person name="Liang C."/>
            <person name="Lipzen A."/>
            <person name="Lutzoni F."/>
            <person name="Magnuson J."/>
            <person name="Mondo S."/>
            <person name="Nolan M."/>
            <person name="Ohm R."/>
            <person name="Pangilinan J."/>
            <person name="Park H.-J."/>
            <person name="Ramirez L."/>
            <person name="Alfaro M."/>
            <person name="Sun H."/>
            <person name="Tritt A."/>
            <person name="Yoshinaga Y."/>
            <person name="Zwiers L.-H."/>
            <person name="Turgeon B."/>
            <person name="Goodwin S."/>
            <person name="Spatafora J."/>
            <person name="Crous P."/>
            <person name="Grigoriev I."/>
        </authorList>
    </citation>
    <scope>NUCLEOTIDE SEQUENCE</scope>
    <source>
        <strain evidence="2">CBS 130266</strain>
    </source>
</reference>
<dbReference type="PANTHER" id="PTHR37807:SF3">
    <property type="entry name" value="OS07G0160300 PROTEIN"/>
    <property type="match status" value="1"/>
</dbReference>
<comment type="caution">
    <text evidence="2">The sequence shown here is derived from an EMBL/GenBank/DDBJ whole genome shotgun (WGS) entry which is preliminary data.</text>
</comment>
<gene>
    <name evidence="2" type="ORF">EJ08DRAFT_735043</name>
</gene>